<dbReference type="EC" id="2.7.11.1" evidence="1"/>
<organism evidence="10 11">
    <name type="scientific">Bifidobacterium erythrocebi</name>
    <dbReference type="NCBI Taxonomy" id="2675325"/>
    <lineage>
        <taxon>Bacteria</taxon>
        <taxon>Bacillati</taxon>
        <taxon>Actinomycetota</taxon>
        <taxon>Actinomycetes</taxon>
        <taxon>Bifidobacteriales</taxon>
        <taxon>Bifidobacteriaceae</taxon>
        <taxon>Bifidobacterium</taxon>
    </lineage>
</organism>
<evidence type="ECO:0000259" key="9">
    <source>
        <dbReference type="PROSITE" id="PS50011"/>
    </source>
</evidence>
<keyword evidence="5 10" id="KW-0418">Kinase</keyword>
<dbReference type="InterPro" id="IPR008271">
    <property type="entry name" value="Ser/Thr_kinase_AS"/>
</dbReference>
<dbReference type="SUPFAM" id="SSF56112">
    <property type="entry name" value="Protein kinase-like (PK-like)"/>
    <property type="match status" value="1"/>
</dbReference>
<keyword evidence="8" id="KW-1133">Transmembrane helix</keyword>
<dbReference type="PROSITE" id="PS00108">
    <property type="entry name" value="PROTEIN_KINASE_ST"/>
    <property type="match status" value="1"/>
</dbReference>
<dbReference type="InterPro" id="IPR000719">
    <property type="entry name" value="Prot_kinase_dom"/>
</dbReference>
<feature type="binding site" evidence="7">
    <location>
        <position position="48"/>
    </location>
    <ligand>
        <name>ATP</name>
        <dbReference type="ChEBI" id="CHEBI:30616"/>
    </ligand>
</feature>
<gene>
    <name evidence="10" type="ORF">G1C98_1360</name>
</gene>
<keyword evidence="3" id="KW-0808">Transferase</keyword>
<evidence type="ECO:0000313" key="11">
    <source>
        <dbReference type="Proteomes" id="UP000529710"/>
    </source>
</evidence>
<dbReference type="SMART" id="SM00220">
    <property type="entry name" value="S_TKc"/>
    <property type="match status" value="1"/>
</dbReference>
<evidence type="ECO:0000256" key="5">
    <source>
        <dbReference type="ARBA" id="ARBA00022777"/>
    </source>
</evidence>
<dbReference type="PROSITE" id="PS00107">
    <property type="entry name" value="PROTEIN_KINASE_ATP"/>
    <property type="match status" value="1"/>
</dbReference>
<dbReference type="InterPro" id="IPR017441">
    <property type="entry name" value="Protein_kinase_ATP_BS"/>
</dbReference>
<evidence type="ECO:0000256" key="3">
    <source>
        <dbReference type="ARBA" id="ARBA00022679"/>
    </source>
</evidence>
<dbReference type="EMBL" id="JAAIIF010000010">
    <property type="protein sequence ID" value="NMM96624.1"/>
    <property type="molecule type" value="Genomic_DNA"/>
</dbReference>
<evidence type="ECO:0000256" key="4">
    <source>
        <dbReference type="ARBA" id="ARBA00022741"/>
    </source>
</evidence>
<dbReference type="PROSITE" id="PS50011">
    <property type="entry name" value="PROTEIN_KINASE_DOM"/>
    <property type="match status" value="1"/>
</dbReference>
<dbReference type="PANTHER" id="PTHR43289">
    <property type="entry name" value="MITOGEN-ACTIVATED PROTEIN KINASE KINASE KINASE 20-RELATED"/>
    <property type="match status" value="1"/>
</dbReference>
<dbReference type="GO" id="GO:0005524">
    <property type="term" value="F:ATP binding"/>
    <property type="evidence" value="ECO:0007669"/>
    <property type="project" value="UniProtKB-UniRule"/>
</dbReference>
<protein>
    <recommendedName>
        <fullName evidence="1">non-specific serine/threonine protein kinase</fullName>
        <ecNumber evidence="1">2.7.11.1</ecNumber>
    </recommendedName>
</protein>
<dbReference type="Pfam" id="PF00069">
    <property type="entry name" value="Pkinase"/>
    <property type="match status" value="1"/>
</dbReference>
<keyword evidence="8" id="KW-0472">Membrane</keyword>
<dbReference type="CDD" id="cd14014">
    <property type="entry name" value="STKc_PknB_like"/>
    <property type="match status" value="1"/>
</dbReference>
<dbReference type="InterPro" id="IPR011009">
    <property type="entry name" value="Kinase-like_dom_sf"/>
</dbReference>
<evidence type="ECO:0000256" key="2">
    <source>
        <dbReference type="ARBA" id="ARBA00022527"/>
    </source>
</evidence>
<reference evidence="10 11" key="1">
    <citation type="submission" date="2020-02" db="EMBL/GenBank/DDBJ databases">
        <title>Characterization of phylogenetic diversity of novel bifidobacterial species isolated in Czech ZOOs.</title>
        <authorList>
            <person name="Lugli G.A."/>
            <person name="Vera N.B."/>
            <person name="Ventura M."/>
        </authorList>
    </citation>
    <scope>NUCLEOTIDE SEQUENCE [LARGE SCALE GENOMIC DNA]</scope>
    <source>
        <strain evidence="10 11">DSM 109960</strain>
    </source>
</reference>
<feature type="transmembrane region" description="Helical" evidence="8">
    <location>
        <begin position="320"/>
        <end position="340"/>
    </location>
</feature>
<dbReference type="Proteomes" id="UP000529710">
    <property type="component" value="Unassembled WGS sequence"/>
</dbReference>
<dbReference type="Gene3D" id="1.10.510.10">
    <property type="entry name" value="Transferase(Phosphotransferase) domain 1"/>
    <property type="match status" value="1"/>
</dbReference>
<evidence type="ECO:0000256" key="1">
    <source>
        <dbReference type="ARBA" id="ARBA00012513"/>
    </source>
</evidence>
<dbReference type="AlphaFoldDB" id="A0A7Y0EUG8"/>
<keyword evidence="6 7" id="KW-0067">ATP-binding</keyword>
<feature type="domain" description="Protein kinase" evidence="9">
    <location>
        <begin position="19"/>
        <end position="272"/>
    </location>
</feature>
<keyword evidence="11" id="KW-1185">Reference proteome</keyword>
<evidence type="ECO:0000256" key="6">
    <source>
        <dbReference type="ARBA" id="ARBA00022840"/>
    </source>
</evidence>
<evidence type="ECO:0000313" key="10">
    <source>
        <dbReference type="EMBL" id="NMM96624.1"/>
    </source>
</evidence>
<evidence type="ECO:0000256" key="8">
    <source>
        <dbReference type="SAM" id="Phobius"/>
    </source>
</evidence>
<keyword evidence="2" id="KW-0723">Serine/threonine-protein kinase</keyword>
<dbReference type="PANTHER" id="PTHR43289:SF6">
    <property type="entry name" value="SERINE_THREONINE-PROTEIN KINASE NEKL-3"/>
    <property type="match status" value="1"/>
</dbReference>
<proteinExistence type="predicted"/>
<dbReference type="RefSeq" id="WP_169080536.1">
    <property type="nucleotide sequence ID" value="NZ_JAAIIF010000010.1"/>
</dbReference>
<sequence>MIKNTSPPLAAEPPAIDGFTFVRPIGSGSTSNVYLYRQSGRERPVAVKVGNVARDARAAARIIHESNMLGHLPKHPNILPMLAMGTAGHGVNYLVFEYASGGSYGKLLRTRTLTCGEMLDLGVTLADTLCVVHRAGVVHRDIKPGNVLIGDAGEPLLADFGIACSVYGAGDAGYSIPWAAPESLTRQRPCEATDVYSLAALLYAMLAGASPFEYGYRPKSSAQLRNIVLSKPVPPLRRADVPESVESLLRRAMEKNPADRFPTMEDFARELRQARQAAQPNHAVAPGARSGGDDAPLPHMPARTAVRLFHGFPRRTHARMALMLVLSVAPAALLLIALAGGHLDSVQSPGQVHVLDADEPIDLDPAPEATHMALGLTRKPL</sequence>
<keyword evidence="8" id="KW-0812">Transmembrane</keyword>
<dbReference type="Gene3D" id="3.30.200.20">
    <property type="entry name" value="Phosphorylase Kinase, domain 1"/>
    <property type="match status" value="1"/>
</dbReference>
<keyword evidence="4 7" id="KW-0547">Nucleotide-binding</keyword>
<comment type="caution">
    <text evidence="10">The sequence shown here is derived from an EMBL/GenBank/DDBJ whole genome shotgun (WGS) entry which is preliminary data.</text>
</comment>
<name>A0A7Y0EUG8_9BIFI</name>
<evidence type="ECO:0000256" key="7">
    <source>
        <dbReference type="PROSITE-ProRule" id="PRU10141"/>
    </source>
</evidence>
<accession>A0A7Y0EUG8</accession>
<dbReference type="GO" id="GO:0004674">
    <property type="term" value="F:protein serine/threonine kinase activity"/>
    <property type="evidence" value="ECO:0007669"/>
    <property type="project" value="UniProtKB-KW"/>
</dbReference>